<comment type="caution">
    <text evidence="1">The sequence shown here is derived from an EMBL/GenBank/DDBJ whole genome shotgun (WGS) entry which is preliminary data.</text>
</comment>
<proteinExistence type="predicted"/>
<dbReference type="AlphaFoldDB" id="A0AAW2F4E5"/>
<name>A0AAW2F4E5_9HYME</name>
<organism evidence="1 2">
    <name type="scientific">Cardiocondyla obscurior</name>
    <dbReference type="NCBI Taxonomy" id="286306"/>
    <lineage>
        <taxon>Eukaryota</taxon>
        <taxon>Metazoa</taxon>
        <taxon>Ecdysozoa</taxon>
        <taxon>Arthropoda</taxon>
        <taxon>Hexapoda</taxon>
        <taxon>Insecta</taxon>
        <taxon>Pterygota</taxon>
        <taxon>Neoptera</taxon>
        <taxon>Endopterygota</taxon>
        <taxon>Hymenoptera</taxon>
        <taxon>Apocrita</taxon>
        <taxon>Aculeata</taxon>
        <taxon>Formicoidea</taxon>
        <taxon>Formicidae</taxon>
        <taxon>Myrmicinae</taxon>
        <taxon>Cardiocondyla</taxon>
    </lineage>
</organism>
<reference evidence="1 2" key="1">
    <citation type="submission" date="2023-03" db="EMBL/GenBank/DDBJ databases">
        <title>High recombination rates correlate with genetic variation in Cardiocondyla obscurior ants.</title>
        <authorList>
            <person name="Errbii M."/>
        </authorList>
    </citation>
    <scope>NUCLEOTIDE SEQUENCE [LARGE SCALE GENOMIC DNA]</scope>
    <source>
        <strain evidence="1">Alpha-2009</strain>
        <tissue evidence="1">Whole body</tissue>
    </source>
</reference>
<evidence type="ECO:0000313" key="1">
    <source>
        <dbReference type="EMBL" id="KAL0109759.1"/>
    </source>
</evidence>
<dbReference type="Proteomes" id="UP001430953">
    <property type="component" value="Unassembled WGS sequence"/>
</dbReference>
<gene>
    <name evidence="1" type="ORF">PUN28_013431</name>
</gene>
<sequence>MRASFNIFKLRLLPEKFETFDDTRGLFIDLAEGEYISSLRIKALKLICFKKNKKKILKKKRYGRIINNLKCSIL</sequence>
<dbReference type="EMBL" id="JADYXP020000014">
    <property type="protein sequence ID" value="KAL0109759.1"/>
    <property type="molecule type" value="Genomic_DNA"/>
</dbReference>
<protein>
    <submittedName>
        <fullName evidence="1">Uncharacterized protein</fullName>
    </submittedName>
</protein>
<accession>A0AAW2F4E5</accession>
<evidence type="ECO:0000313" key="2">
    <source>
        <dbReference type="Proteomes" id="UP001430953"/>
    </source>
</evidence>
<keyword evidence="2" id="KW-1185">Reference proteome</keyword>